<dbReference type="PANTHER" id="PTHR30308">
    <property type="entry name" value="TMRNA-BINDING COMPONENT OF TRANS-TRANSLATION TAGGING COMPLEX"/>
    <property type="match status" value="1"/>
</dbReference>
<dbReference type="NCBIfam" id="TIGR00086">
    <property type="entry name" value="smpB"/>
    <property type="match status" value="1"/>
</dbReference>
<reference evidence="5 6" key="1">
    <citation type="submission" date="2019-03" db="EMBL/GenBank/DDBJ databases">
        <title>Genomic Encyclopedia of Type Strains, Phase IV (KMG-IV): sequencing the most valuable type-strain genomes for metagenomic binning, comparative biology and taxonomic classification.</title>
        <authorList>
            <person name="Goeker M."/>
        </authorList>
    </citation>
    <scope>NUCLEOTIDE SEQUENCE [LARGE SCALE GENOMIC DNA]</scope>
    <source>
        <strain evidence="5 6">DSM 102969</strain>
    </source>
</reference>
<dbReference type="Gene3D" id="2.40.280.10">
    <property type="match status" value="1"/>
</dbReference>
<dbReference type="SUPFAM" id="SSF74982">
    <property type="entry name" value="Small protein B (SmpB)"/>
    <property type="match status" value="1"/>
</dbReference>
<dbReference type="GO" id="GO:0003723">
    <property type="term" value="F:RNA binding"/>
    <property type="evidence" value="ECO:0007669"/>
    <property type="project" value="UniProtKB-UniRule"/>
</dbReference>
<evidence type="ECO:0000256" key="4">
    <source>
        <dbReference type="SAM" id="MobiDB-lite"/>
    </source>
</evidence>
<dbReference type="GO" id="GO:0070930">
    <property type="term" value="P:trans-translation-dependent protein tagging"/>
    <property type="evidence" value="ECO:0007669"/>
    <property type="project" value="TreeGrafter"/>
</dbReference>
<dbReference type="InterPro" id="IPR023620">
    <property type="entry name" value="SmpB"/>
</dbReference>
<dbReference type="NCBIfam" id="NF003843">
    <property type="entry name" value="PRK05422.1"/>
    <property type="match status" value="1"/>
</dbReference>
<dbReference type="GO" id="GO:0070929">
    <property type="term" value="P:trans-translation"/>
    <property type="evidence" value="ECO:0007669"/>
    <property type="project" value="UniProtKB-UniRule"/>
</dbReference>
<organism evidence="5 6">
    <name type="scientific">Oharaeibacter diazotrophicus</name>
    <dbReference type="NCBI Taxonomy" id="1920512"/>
    <lineage>
        <taxon>Bacteria</taxon>
        <taxon>Pseudomonadati</taxon>
        <taxon>Pseudomonadota</taxon>
        <taxon>Alphaproteobacteria</taxon>
        <taxon>Hyphomicrobiales</taxon>
        <taxon>Pleomorphomonadaceae</taxon>
        <taxon>Oharaeibacter</taxon>
    </lineage>
</organism>
<sequence>MSAKKVVEPPKKIVADNRGARYHYEVGEKIEAGIALTGTEVKSLRQGRTNLGDAYAGAKGDEIWLFNAHIPEYLQANRFNHETRRPRKLLLHRRQISRLIAAIQRQGMTIVPLRLYFNEKGRAKCEIALAQGKKTHDKRQSIKERDWNREKARLMKSRD</sequence>
<comment type="caution">
    <text evidence="5">The sequence shown here is derived from an EMBL/GenBank/DDBJ whole genome shotgun (WGS) entry which is preliminary data.</text>
</comment>
<keyword evidence="1 3" id="KW-0963">Cytoplasm</keyword>
<accession>A0A4R6RLW8</accession>
<dbReference type="HAMAP" id="MF_00023">
    <property type="entry name" value="SmpB"/>
    <property type="match status" value="1"/>
</dbReference>
<dbReference type="PANTHER" id="PTHR30308:SF2">
    <property type="entry name" value="SSRA-BINDING PROTEIN"/>
    <property type="match status" value="1"/>
</dbReference>
<comment type="subcellular location">
    <subcellularLocation>
        <location evidence="3">Cytoplasm</location>
    </subcellularLocation>
    <text evidence="3">The tmRNA-SmpB complex associates with stalled 70S ribosomes.</text>
</comment>
<comment type="function">
    <text evidence="3">Required for rescue of stalled ribosomes mediated by trans-translation. Binds to transfer-messenger RNA (tmRNA), required for stable association of tmRNA with ribosomes. tmRNA and SmpB together mimic tRNA shape, replacing the anticodon stem-loop with SmpB. tmRNA is encoded by the ssrA gene; the 2 termini fold to resemble tRNA(Ala) and it encodes a 'tag peptide', a short internal open reading frame. During trans-translation Ala-aminoacylated tmRNA acts like a tRNA, entering the A-site of stalled ribosomes, displacing the stalled mRNA. The ribosome then switches to translate the ORF on the tmRNA; the nascent peptide is terminated with the 'tag peptide' encoded by the tmRNA and targeted for degradation. The ribosome is freed to recommence translation, which seems to be the essential function of trans-translation.</text>
</comment>
<evidence type="ECO:0000313" key="5">
    <source>
        <dbReference type="EMBL" id="TDP86746.1"/>
    </source>
</evidence>
<evidence type="ECO:0000313" key="6">
    <source>
        <dbReference type="Proteomes" id="UP000294547"/>
    </source>
</evidence>
<dbReference type="PROSITE" id="PS01317">
    <property type="entry name" value="SSRP"/>
    <property type="match status" value="1"/>
</dbReference>
<protein>
    <recommendedName>
        <fullName evidence="3">SsrA-binding protein</fullName>
    </recommendedName>
    <alternativeName>
        <fullName evidence="3">Small protein B</fullName>
    </alternativeName>
</protein>
<keyword evidence="6" id="KW-1185">Reference proteome</keyword>
<dbReference type="OrthoDB" id="9805462at2"/>
<comment type="similarity">
    <text evidence="3">Belongs to the SmpB family.</text>
</comment>
<keyword evidence="2 3" id="KW-0694">RNA-binding</keyword>
<dbReference type="Proteomes" id="UP000294547">
    <property type="component" value="Unassembled WGS sequence"/>
</dbReference>
<evidence type="ECO:0000256" key="2">
    <source>
        <dbReference type="ARBA" id="ARBA00022884"/>
    </source>
</evidence>
<name>A0A4R6RLW8_9HYPH</name>
<evidence type="ECO:0000256" key="1">
    <source>
        <dbReference type="ARBA" id="ARBA00022490"/>
    </source>
</evidence>
<dbReference type="InterPro" id="IPR020081">
    <property type="entry name" value="SsrA-bd_prot_CS"/>
</dbReference>
<feature type="compositionally biased region" description="Basic and acidic residues" evidence="4">
    <location>
        <begin position="138"/>
        <end position="159"/>
    </location>
</feature>
<dbReference type="InterPro" id="IPR000037">
    <property type="entry name" value="SsrA-bd_prot"/>
</dbReference>
<evidence type="ECO:0000256" key="3">
    <source>
        <dbReference type="HAMAP-Rule" id="MF_00023"/>
    </source>
</evidence>
<gene>
    <name evidence="3" type="primary">smpB</name>
    <name evidence="5" type="ORF">EDD54_0627</name>
</gene>
<dbReference type="Pfam" id="PF01668">
    <property type="entry name" value="SmpB"/>
    <property type="match status" value="1"/>
</dbReference>
<dbReference type="EMBL" id="SNXY01000006">
    <property type="protein sequence ID" value="TDP86746.1"/>
    <property type="molecule type" value="Genomic_DNA"/>
</dbReference>
<dbReference type="GO" id="GO:0005829">
    <property type="term" value="C:cytosol"/>
    <property type="evidence" value="ECO:0007669"/>
    <property type="project" value="TreeGrafter"/>
</dbReference>
<dbReference type="AlphaFoldDB" id="A0A4R6RLW8"/>
<proteinExistence type="inferred from homology"/>
<feature type="region of interest" description="Disordered" evidence="4">
    <location>
        <begin position="132"/>
        <end position="159"/>
    </location>
</feature>
<dbReference type="RefSeq" id="WP_126536665.1">
    <property type="nucleotide sequence ID" value="NZ_BSPM01000008.1"/>
</dbReference>
<dbReference type="CDD" id="cd09294">
    <property type="entry name" value="SmpB"/>
    <property type="match status" value="1"/>
</dbReference>